<keyword evidence="2" id="KW-1185">Reference proteome</keyword>
<protein>
    <recommendedName>
        <fullName evidence="3">DUF466 domain-containing protein</fullName>
    </recommendedName>
</protein>
<dbReference type="OrthoDB" id="3541280at2"/>
<dbReference type="Pfam" id="PF04328">
    <property type="entry name" value="Sel_put"/>
    <property type="match status" value="1"/>
</dbReference>
<reference evidence="1 2" key="1">
    <citation type="journal article" date="2017" name="Elife">
        <title>Extensive horizontal gene transfer in cheese-associated bacteria.</title>
        <authorList>
            <person name="Bonham K.S."/>
            <person name="Wolfe B.E."/>
            <person name="Dutton R.J."/>
        </authorList>
    </citation>
    <scope>NUCLEOTIDE SEQUENCE [LARGE SCALE GENOMIC DNA]</scope>
    <source>
        <strain evidence="1 2">341_9</strain>
    </source>
</reference>
<name>A0A2A3YND2_9MICO</name>
<gene>
    <name evidence="1" type="ORF">CIK66_01950</name>
</gene>
<evidence type="ECO:0000313" key="2">
    <source>
        <dbReference type="Proteomes" id="UP000218598"/>
    </source>
</evidence>
<organism evidence="1 2">
    <name type="scientific">Brachybacterium alimentarium</name>
    <dbReference type="NCBI Taxonomy" id="47845"/>
    <lineage>
        <taxon>Bacteria</taxon>
        <taxon>Bacillati</taxon>
        <taxon>Actinomycetota</taxon>
        <taxon>Actinomycetes</taxon>
        <taxon>Micrococcales</taxon>
        <taxon>Dermabacteraceae</taxon>
        <taxon>Brachybacterium</taxon>
    </lineage>
</organism>
<evidence type="ECO:0008006" key="3">
    <source>
        <dbReference type="Google" id="ProtNLM"/>
    </source>
</evidence>
<accession>A0A2A3YND2</accession>
<dbReference type="Proteomes" id="UP000218598">
    <property type="component" value="Unassembled WGS sequence"/>
</dbReference>
<evidence type="ECO:0000313" key="1">
    <source>
        <dbReference type="EMBL" id="PCC40810.1"/>
    </source>
</evidence>
<proteinExistence type="predicted"/>
<dbReference type="EMBL" id="NRGR01000005">
    <property type="protein sequence ID" value="PCC40810.1"/>
    <property type="molecule type" value="Genomic_DNA"/>
</dbReference>
<comment type="caution">
    <text evidence="1">The sequence shown here is derived from an EMBL/GenBank/DDBJ whole genome shotgun (WGS) entry which is preliminary data.</text>
</comment>
<dbReference type="AlphaFoldDB" id="A0A2A3YND2"/>
<sequence length="45" mass="5345">MGSDAYDKYLTHHRVTGCTHAPLSEREFWREKYAEEDRNPQGRCC</sequence>
<dbReference type="InterPro" id="IPR007423">
    <property type="entry name" value="Sel_put"/>
</dbReference>